<accession>A0A2P2EA31</accession>
<name>A0A2P2EA31_9PROT</name>
<gene>
    <name evidence="8" type="ORF">PbB2_01587</name>
</gene>
<dbReference type="Proteomes" id="UP000245086">
    <property type="component" value="Unassembled WGS sequence"/>
</dbReference>
<comment type="subcellular location">
    <subcellularLocation>
        <location evidence="1">Cell membrane</location>
        <topology evidence="1">Multi-pass membrane protein</topology>
    </subcellularLocation>
</comment>
<dbReference type="EMBL" id="BFBR01000004">
    <property type="protein sequence ID" value="GBF57916.1"/>
    <property type="molecule type" value="Genomic_DNA"/>
</dbReference>
<feature type="transmembrane region" description="Helical" evidence="6">
    <location>
        <begin position="182"/>
        <end position="201"/>
    </location>
</feature>
<dbReference type="OrthoDB" id="8478277at2"/>
<dbReference type="InterPro" id="IPR032694">
    <property type="entry name" value="CopC/D"/>
</dbReference>
<dbReference type="PANTHER" id="PTHR34820">
    <property type="entry name" value="INNER MEMBRANE PROTEIN YEBZ"/>
    <property type="match status" value="1"/>
</dbReference>
<feature type="transmembrane region" description="Helical" evidence="6">
    <location>
        <begin position="213"/>
        <end position="236"/>
    </location>
</feature>
<dbReference type="RefSeq" id="WP_108984785.1">
    <property type="nucleotide sequence ID" value="NZ_BFBR01000004.1"/>
</dbReference>
<keyword evidence="3 6" id="KW-0812">Transmembrane</keyword>
<feature type="domain" description="Copper resistance protein D" evidence="7">
    <location>
        <begin position="177"/>
        <end position="273"/>
    </location>
</feature>
<dbReference type="PANTHER" id="PTHR34820:SF4">
    <property type="entry name" value="INNER MEMBRANE PROTEIN YEBZ"/>
    <property type="match status" value="1"/>
</dbReference>
<dbReference type="GO" id="GO:0005886">
    <property type="term" value="C:plasma membrane"/>
    <property type="evidence" value="ECO:0007669"/>
    <property type="project" value="UniProtKB-SubCell"/>
</dbReference>
<dbReference type="Pfam" id="PF05425">
    <property type="entry name" value="CopD"/>
    <property type="match status" value="1"/>
</dbReference>
<organism evidence="8 9">
    <name type="scientific">Candidatus Phycosocius bacilliformis</name>
    <dbReference type="NCBI Taxonomy" id="1445552"/>
    <lineage>
        <taxon>Bacteria</taxon>
        <taxon>Pseudomonadati</taxon>
        <taxon>Pseudomonadota</taxon>
        <taxon>Alphaproteobacteria</taxon>
        <taxon>Caulobacterales</taxon>
        <taxon>Caulobacterales incertae sedis</taxon>
        <taxon>Candidatus Phycosocius</taxon>
    </lineage>
</organism>
<feature type="transmembrane region" description="Helical" evidence="6">
    <location>
        <begin position="257"/>
        <end position="279"/>
    </location>
</feature>
<keyword evidence="4 6" id="KW-1133">Transmembrane helix</keyword>
<feature type="transmembrane region" description="Helical" evidence="6">
    <location>
        <begin position="48"/>
        <end position="68"/>
    </location>
</feature>
<keyword evidence="9" id="KW-1185">Reference proteome</keyword>
<evidence type="ECO:0000256" key="2">
    <source>
        <dbReference type="ARBA" id="ARBA00022475"/>
    </source>
</evidence>
<dbReference type="AlphaFoldDB" id="A0A2P2EA31"/>
<keyword evidence="5 6" id="KW-0472">Membrane</keyword>
<comment type="caution">
    <text evidence="8">The sequence shown here is derived from an EMBL/GenBank/DDBJ whole genome shotgun (WGS) entry which is preliminary data.</text>
</comment>
<evidence type="ECO:0000259" key="7">
    <source>
        <dbReference type="Pfam" id="PF05425"/>
    </source>
</evidence>
<protein>
    <recommendedName>
        <fullName evidence="7">Copper resistance protein D domain-containing protein</fullName>
    </recommendedName>
</protein>
<feature type="transmembrane region" description="Helical" evidence="6">
    <location>
        <begin position="16"/>
        <end position="36"/>
    </location>
</feature>
<reference evidence="8 9" key="1">
    <citation type="journal article" date="2018" name="Genome Announc.">
        <title>Draft Genome Sequence of "Candidatus Phycosocius bacilliformis," an Alphaproteobacterial Ectosymbiont of the Hydrocarbon-Producing Green Alga Botryococcus braunii.</title>
        <authorList>
            <person name="Tanabe Y."/>
            <person name="Yamaguchi H."/>
            <person name="Watanabe M.M."/>
        </authorList>
    </citation>
    <scope>NUCLEOTIDE SEQUENCE [LARGE SCALE GENOMIC DNA]</scope>
    <source>
        <strain evidence="8 9">BOTRYCO-2</strain>
    </source>
</reference>
<evidence type="ECO:0000256" key="6">
    <source>
        <dbReference type="SAM" id="Phobius"/>
    </source>
</evidence>
<evidence type="ECO:0000256" key="4">
    <source>
        <dbReference type="ARBA" id="ARBA00022989"/>
    </source>
</evidence>
<sequence>MLTLDGLGLAGLSAKAAWVVTGLLAIGLSMQAACGIITTREAWVRRSILVAATALAVAVATRTATSAMELAGGWDGALGLASLVFEMQQTSIFASALAVGLLVAGAVFRSRLLLASGAILAALAFGLTGHARSQGMPWLAAGLVGLHVVLAGFWASAPMTLWPTNRLSSVALAARNRRFGQIAIMAVPVLMIAGAVLAWLFGGGVEGLTRSAYGTMIAIKAICAVMALCIGAWNRLRLAGVLETDPPRARFLLARAMALDSALFSGAILAVVFATTIAAPMT</sequence>
<feature type="transmembrane region" description="Helical" evidence="6">
    <location>
        <begin position="88"/>
        <end position="107"/>
    </location>
</feature>
<feature type="transmembrane region" description="Helical" evidence="6">
    <location>
        <begin position="138"/>
        <end position="161"/>
    </location>
</feature>
<dbReference type="InterPro" id="IPR008457">
    <property type="entry name" value="Cu-R_CopD_dom"/>
</dbReference>
<evidence type="ECO:0000313" key="8">
    <source>
        <dbReference type="EMBL" id="GBF57916.1"/>
    </source>
</evidence>
<proteinExistence type="predicted"/>
<evidence type="ECO:0000256" key="3">
    <source>
        <dbReference type="ARBA" id="ARBA00022692"/>
    </source>
</evidence>
<evidence type="ECO:0000313" key="9">
    <source>
        <dbReference type="Proteomes" id="UP000245086"/>
    </source>
</evidence>
<feature type="transmembrane region" description="Helical" evidence="6">
    <location>
        <begin position="112"/>
        <end position="132"/>
    </location>
</feature>
<evidence type="ECO:0000256" key="1">
    <source>
        <dbReference type="ARBA" id="ARBA00004651"/>
    </source>
</evidence>
<evidence type="ECO:0000256" key="5">
    <source>
        <dbReference type="ARBA" id="ARBA00023136"/>
    </source>
</evidence>
<keyword evidence="2" id="KW-1003">Cell membrane</keyword>
<dbReference type="GO" id="GO:0006825">
    <property type="term" value="P:copper ion transport"/>
    <property type="evidence" value="ECO:0007669"/>
    <property type="project" value="InterPro"/>
</dbReference>